<gene>
    <name evidence="1" type="ORF">E2C01_074770</name>
</gene>
<comment type="caution">
    <text evidence="1">The sequence shown here is derived from an EMBL/GenBank/DDBJ whole genome shotgun (WGS) entry which is preliminary data.</text>
</comment>
<dbReference type="AlphaFoldDB" id="A0A5B7IH40"/>
<name>A0A5B7IH40_PORTR</name>
<dbReference type="Proteomes" id="UP000324222">
    <property type="component" value="Unassembled WGS sequence"/>
</dbReference>
<sequence>MVVVVVVVVSETSGGVSETCEGVRIVKALAMNLLTSIDSSQHPVTYIVKPPSPCTINSFSTLTRFRIHSGYYLAILYGFRNGFTNCKTPAPFPIAHLNLPCVTLHLPAHVVSPWGGIRVGGARVPCDVISFSPSRQTLDAC</sequence>
<organism evidence="1 2">
    <name type="scientific">Portunus trituberculatus</name>
    <name type="common">Swimming crab</name>
    <name type="synonym">Neptunus trituberculatus</name>
    <dbReference type="NCBI Taxonomy" id="210409"/>
    <lineage>
        <taxon>Eukaryota</taxon>
        <taxon>Metazoa</taxon>
        <taxon>Ecdysozoa</taxon>
        <taxon>Arthropoda</taxon>
        <taxon>Crustacea</taxon>
        <taxon>Multicrustacea</taxon>
        <taxon>Malacostraca</taxon>
        <taxon>Eumalacostraca</taxon>
        <taxon>Eucarida</taxon>
        <taxon>Decapoda</taxon>
        <taxon>Pleocyemata</taxon>
        <taxon>Brachyura</taxon>
        <taxon>Eubrachyura</taxon>
        <taxon>Portunoidea</taxon>
        <taxon>Portunidae</taxon>
        <taxon>Portuninae</taxon>
        <taxon>Portunus</taxon>
    </lineage>
</organism>
<proteinExistence type="predicted"/>
<keyword evidence="2" id="KW-1185">Reference proteome</keyword>
<protein>
    <submittedName>
        <fullName evidence="1">Uncharacterized protein</fullName>
    </submittedName>
</protein>
<evidence type="ECO:0000313" key="1">
    <source>
        <dbReference type="EMBL" id="MPC80198.1"/>
    </source>
</evidence>
<dbReference type="EMBL" id="VSRR010053349">
    <property type="protein sequence ID" value="MPC80198.1"/>
    <property type="molecule type" value="Genomic_DNA"/>
</dbReference>
<reference evidence="1 2" key="1">
    <citation type="submission" date="2019-05" db="EMBL/GenBank/DDBJ databases">
        <title>Another draft genome of Portunus trituberculatus and its Hox gene families provides insights of decapod evolution.</title>
        <authorList>
            <person name="Jeong J.-H."/>
            <person name="Song I."/>
            <person name="Kim S."/>
            <person name="Choi T."/>
            <person name="Kim D."/>
            <person name="Ryu S."/>
            <person name="Kim W."/>
        </authorList>
    </citation>
    <scope>NUCLEOTIDE SEQUENCE [LARGE SCALE GENOMIC DNA]</scope>
    <source>
        <tissue evidence="1">Muscle</tissue>
    </source>
</reference>
<evidence type="ECO:0000313" key="2">
    <source>
        <dbReference type="Proteomes" id="UP000324222"/>
    </source>
</evidence>
<accession>A0A5B7IH40</accession>